<dbReference type="Gene3D" id="3.90.550.10">
    <property type="entry name" value="Spore Coat Polysaccharide Biosynthesis Protein SpsA, Chain A"/>
    <property type="match status" value="1"/>
</dbReference>
<evidence type="ECO:0000313" key="2">
    <source>
        <dbReference type="Proteomes" id="UP000295793"/>
    </source>
</evidence>
<protein>
    <submittedName>
        <fullName evidence="1">Glycosyl transferase family 8</fullName>
    </submittedName>
</protein>
<dbReference type="RefSeq" id="WP_132701807.1">
    <property type="nucleotide sequence ID" value="NZ_SLZR01000009.1"/>
</dbReference>
<evidence type="ECO:0000313" key="1">
    <source>
        <dbReference type="EMBL" id="TCS40292.1"/>
    </source>
</evidence>
<dbReference type="AlphaFoldDB" id="A0A4R3I4X1"/>
<dbReference type="InterPro" id="IPR029044">
    <property type="entry name" value="Nucleotide-diphossugar_trans"/>
</dbReference>
<name>A0A4R3I4X1_9GAMM</name>
<keyword evidence="1" id="KW-0808">Transferase</keyword>
<reference evidence="1 2" key="1">
    <citation type="submission" date="2019-03" db="EMBL/GenBank/DDBJ databases">
        <title>Genomic Encyclopedia of Archaeal and Bacterial Type Strains, Phase II (KMG-II): from individual species to whole genera.</title>
        <authorList>
            <person name="Goeker M."/>
        </authorList>
    </citation>
    <scope>NUCLEOTIDE SEQUENCE [LARGE SCALE GENOMIC DNA]</scope>
    <source>
        <strain evidence="1 2">DSM 15388</strain>
    </source>
</reference>
<dbReference type="GO" id="GO:0016757">
    <property type="term" value="F:glycosyltransferase activity"/>
    <property type="evidence" value="ECO:0007669"/>
    <property type="project" value="InterPro"/>
</dbReference>
<accession>A0A4R3I4X1</accession>
<dbReference type="Pfam" id="PF01501">
    <property type="entry name" value="Glyco_transf_8"/>
    <property type="match status" value="1"/>
</dbReference>
<gene>
    <name evidence="1" type="ORF">BCF53_1091</name>
</gene>
<dbReference type="SUPFAM" id="SSF53448">
    <property type="entry name" value="Nucleotide-diphospho-sugar transferases"/>
    <property type="match status" value="1"/>
</dbReference>
<sequence length="262" mass="30356">MEKRIIVTVAVGENGQKWADYSHPLMRRYAEQCGADFFVLSGHNLKDMWPGFSKLLLGSQLKVYDRMLYLDSDILVSPTAPNLFDFVPPDSLGATVIDSLPPEVAPAVKNGWISNDIKKSQKEFGDIQWSSEYFNSGAMLFCKEHLGIFESALSVAKHWFDISTDRSLSEFRVFADQTLFNYFAKARNAKVFDIGYKYNHTPAFNAFGHRYHSNFYHYVRLRPHRRGDRLRQMKIDSWILKNRKLHDFLVNNMSITRVVDKL</sequence>
<proteinExistence type="predicted"/>
<organism evidence="1 2">
    <name type="scientific">Reinekea marinisedimentorum</name>
    <dbReference type="NCBI Taxonomy" id="230495"/>
    <lineage>
        <taxon>Bacteria</taxon>
        <taxon>Pseudomonadati</taxon>
        <taxon>Pseudomonadota</taxon>
        <taxon>Gammaproteobacteria</taxon>
        <taxon>Oceanospirillales</taxon>
        <taxon>Saccharospirillaceae</taxon>
        <taxon>Reinekea</taxon>
    </lineage>
</organism>
<dbReference type="OrthoDB" id="6284213at2"/>
<dbReference type="InterPro" id="IPR002495">
    <property type="entry name" value="Glyco_trans_8"/>
</dbReference>
<keyword evidence="2" id="KW-1185">Reference proteome</keyword>
<dbReference type="EMBL" id="SLZR01000009">
    <property type="protein sequence ID" value="TCS40292.1"/>
    <property type="molecule type" value="Genomic_DNA"/>
</dbReference>
<comment type="caution">
    <text evidence="1">The sequence shown here is derived from an EMBL/GenBank/DDBJ whole genome shotgun (WGS) entry which is preliminary data.</text>
</comment>
<dbReference type="Proteomes" id="UP000295793">
    <property type="component" value="Unassembled WGS sequence"/>
</dbReference>